<dbReference type="EMBL" id="JAAFYZ010000016">
    <property type="protein sequence ID" value="MBS2546672.1"/>
    <property type="molecule type" value="Genomic_DNA"/>
</dbReference>
<evidence type="ECO:0000256" key="6">
    <source>
        <dbReference type="SAM" id="Phobius"/>
    </source>
</evidence>
<feature type="transmembrane region" description="Helical" evidence="6">
    <location>
        <begin position="129"/>
        <end position="153"/>
    </location>
</feature>
<reference evidence="8 9" key="1">
    <citation type="submission" date="2020-02" db="EMBL/GenBank/DDBJ databases">
        <title>Acidophilic actinobacteria isolated from forest soil.</title>
        <authorList>
            <person name="Golinska P."/>
        </authorList>
    </citation>
    <scope>NUCLEOTIDE SEQUENCE [LARGE SCALE GENOMIC DNA]</scope>
    <source>
        <strain evidence="8 9">NL8</strain>
    </source>
</reference>
<dbReference type="InterPro" id="IPR011701">
    <property type="entry name" value="MFS"/>
</dbReference>
<dbReference type="SUPFAM" id="SSF103473">
    <property type="entry name" value="MFS general substrate transporter"/>
    <property type="match status" value="1"/>
</dbReference>
<sequence length="404" mass="40706">MLNPRIYLLALGTFTVGTEGYVVAGVLPQVARDLHTTVPVVGQLVTVFALAYAILGPPLIARAHALPPRRLLVGAALLFAAANAVAAVAPGLAVLVAARIAAAAGAALFMAPAASIAAALAPPDKLPKAIAVTATGNALALTAGAPLGTVIASALGWRAAFWFVTALALVTAALVAVLLPDVRPATAEAARRADLARSPGIRWAAATTFALFLAAYTLYTYLSPVVAAATGRGSGAVALLMVTFGAGGLIGGRLIGHILTRTDLARTLRYVLGVVASVIAIIAALTATGGHQDPNLVLLFPAMLILGAAWWSGGISQQTRFVLLAPGQRSTALSLHFSAQFLGVATAGALGGLTLTTFSATGIPVVAVAIALLAQPTVRKLTSTRPEAATRQNAVVISSGDQQG</sequence>
<dbReference type="CDD" id="cd17324">
    <property type="entry name" value="MFS_NepI_like"/>
    <property type="match status" value="1"/>
</dbReference>
<dbReference type="InterPro" id="IPR036259">
    <property type="entry name" value="MFS_trans_sf"/>
</dbReference>
<dbReference type="Gene3D" id="1.20.1250.20">
    <property type="entry name" value="MFS general substrate transporter like domains"/>
    <property type="match status" value="1"/>
</dbReference>
<evidence type="ECO:0000256" key="2">
    <source>
        <dbReference type="ARBA" id="ARBA00022475"/>
    </source>
</evidence>
<evidence type="ECO:0000256" key="5">
    <source>
        <dbReference type="ARBA" id="ARBA00023136"/>
    </source>
</evidence>
<proteinExistence type="predicted"/>
<keyword evidence="2" id="KW-1003">Cell membrane</keyword>
<protein>
    <submittedName>
        <fullName evidence="8">MFS transporter</fullName>
    </submittedName>
</protein>
<feature type="transmembrane region" description="Helical" evidence="6">
    <location>
        <begin position="357"/>
        <end position="374"/>
    </location>
</feature>
<evidence type="ECO:0000256" key="3">
    <source>
        <dbReference type="ARBA" id="ARBA00022692"/>
    </source>
</evidence>
<comment type="caution">
    <text evidence="8">The sequence shown here is derived from an EMBL/GenBank/DDBJ whole genome shotgun (WGS) entry which is preliminary data.</text>
</comment>
<accession>A0ABS5KKV4</accession>
<keyword evidence="4 6" id="KW-1133">Transmembrane helix</keyword>
<dbReference type="RefSeq" id="WP_212008317.1">
    <property type="nucleotide sequence ID" value="NZ_JAAFYZ010000016.1"/>
</dbReference>
<feature type="transmembrane region" description="Helical" evidence="6">
    <location>
        <begin position="268"/>
        <end position="290"/>
    </location>
</feature>
<keyword evidence="3 6" id="KW-0812">Transmembrane</keyword>
<dbReference type="Pfam" id="PF07690">
    <property type="entry name" value="MFS_1"/>
    <property type="match status" value="1"/>
</dbReference>
<evidence type="ECO:0000256" key="4">
    <source>
        <dbReference type="ARBA" id="ARBA00022989"/>
    </source>
</evidence>
<feature type="transmembrane region" description="Helical" evidence="6">
    <location>
        <begin position="200"/>
        <end position="222"/>
    </location>
</feature>
<feature type="transmembrane region" description="Helical" evidence="6">
    <location>
        <begin position="40"/>
        <end position="60"/>
    </location>
</feature>
<evidence type="ECO:0000256" key="1">
    <source>
        <dbReference type="ARBA" id="ARBA00004651"/>
    </source>
</evidence>
<dbReference type="PANTHER" id="PTHR43124">
    <property type="entry name" value="PURINE EFFLUX PUMP PBUE"/>
    <property type="match status" value="1"/>
</dbReference>
<feature type="transmembrane region" description="Helical" evidence="6">
    <location>
        <begin position="234"/>
        <end position="256"/>
    </location>
</feature>
<feature type="transmembrane region" description="Helical" evidence="6">
    <location>
        <begin position="159"/>
        <end position="179"/>
    </location>
</feature>
<gene>
    <name evidence="8" type="ORF">KGQ19_07310</name>
</gene>
<evidence type="ECO:0000313" key="8">
    <source>
        <dbReference type="EMBL" id="MBS2546672.1"/>
    </source>
</evidence>
<feature type="transmembrane region" description="Helical" evidence="6">
    <location>
        <begin position="72"/>
        <end position="94"/>
    </location>
</feature>
<organism evidence="8 9">
    <name type="scientific">Catenulispora pinistramenti</name>
    <dbReference type="NCBI Taxonomy" id="2705254"/>
    <lineage>
        <taxon>Bacteria</taxon>
        <taxon>Bacillati</taxon>
        <taxon>Actinomycetota</taxon>
        <taxon>Actinomycetes</taxon>
        <taxon>Catenulisporales</taxon>
        <taxon>Catenulisporaceae</taxon>
        <taxon>Catenulispora</taxon>
    </lineage>
</organism>
<feature type="transmembrane region" description="Helical" evidence="6">
    <location>
        <begin position="100"/>
        <end position="122"/>
    </location>
</feature>
<dbReference type="PANTHER" id="PTHR43124:SF10">
    <property type="entry name" value="PURINE EFFLUX PUMP PBUE"/>
    <property type="match status" value="1"/>
</dbReference>
<comment type="subcellular location">
    <subcellularLocation>
        <location evidence="1">Cell membrane</location>
        <topology evidence="1">Multi-pass membrane protein</topology>
    </subcellularLocation>
</comment>
<keyword evidence="5 6" id="KW-0472">Membrane</keyword>
<feature type="domain" description="Major facilitator superfamily (MFS) profile" evidence="7">
    <location>
        <begin position="5"/>
        <end position="386"/>
    </location>
</feature>
<keyword evidence="9" id="KW-1185">Reference proteome</keyword>
<evidence type="ECO:0000313" key="9">
    <source>
        <dbReference type="Proteomes" id="UP000730482"/>
    </source>
</evidence>
<evidence type="ECO:0000259" key="7">
    <source>
        <dbReference type="PROSITE" id="PS50850"/>
    </source>
</evidence>
<name>A0ABS5KKV4_9ACTN</name>
<dbReference type="InterPro" id="IPR020846">
    <property type="entry name" value="MFS_dom"/>
</dbReference>
<dbReference type="Proteomes" id="UP000730482">
    <property type="component" value="Unassembled WGS sequence"/>
</dbReference>
<dbReference type="PROSITE" id="PS50850">
    <property type="entry name" value="MFS"/>
    <property type="match status" value="1"/>
</dbReference>
<dbReference type="InterPro" id="IPR050189">
    <property type="entry name" value="MFS_Efflux_Transporters"/>
</dbReference>